<dbReference type="Proteomes" id="UP000537326">
    <property type="component" value="Unassembled WGS sequence"/>
</dbReference>
<keyword evidence="7" id="KW-1185">Reference proteome</keyword>
<sequence length="222" mass="24454">MPTGSEPDPTPITDGVFFTVPDPLPRGRHRLPRSEVLARQRDRLLIAATELLAHGGPGAVGVKPVCSRAGASLAAFYECFETKEDCIFAAYDRFIAVFIERLVAVHGEGRTWEEYVGAVLDSYFEVLEQDLVVARAFQVEMDSLGPEARRRRREALHGLGQLLHQKHREWVGTQGEVLPEAAYIAALYGVRQLASDALDTPTPDLPGTRDSVAVWVSRAFAT</sequence>
<evidence type="ECO:0000256" key="4">
    <source>
        <dbReference type="PROSITE-ProRule" id="PRU00335"/>
    </source>
</evidence>
<keyword evidence="1" id="KW-0805">Transcription regulation</keyword>
<feature type="domain" description="HTH tetR-type" evidence="5">
    <location>
        <begin position="38"/>
        <end position="98"/>
    </location>
</feature>
<evidence type="ECO:0000313" key="7">
    <source>
        <dbReference type="Proteomes" id="UP000537326"/>
    </source>
</evidence>
<keyword evidence="3" id="KW-0804">Transcription</keyword>
<organism evidence="6 7">
    <name type="scientific">Nocardioides marinus</name>
    <dbReference type="NCBI Taxonomy" id="374514"/>
    <lineage>
        <taxon>Bacteria</taxon>
        <taxon>Bacillati</taxon>
        <taxon>Actinomycetota</taxon>
        <taxon>Actinomycetes</taxon>
        <taxon>Propionibacteriales</taxon>
        <taxon>Nocardioidaceae</taxon>
        <taxon>Nocardioides</taxon>
    </lineage>
</organism>
<dbReference type="Gene3D" id="1.10.10.60">
    <property type="entry name" value="Homeodomain-like"/>
    <property type="match status" value="1"/>
</dbReference>
<dbReference type="InterPro" id="IPR009057">
    <property type="entry name" value="Homeodomain-like_sf"/>
</dbReference>
<dbReference type="InterPro" id="IPR050109">
    <property type="entry name" value="HTH-type_TetR-like_transc_reg"/>
</dbReference>
<dbReference type="PROSITE" id="PS50977">
    <property type="entry name" value="HTH_TETR_2"/>
    <property type="match status" value="1"/>
</dbReference>
<dbReference type="RefSeq" id="WP_218842188.1">
    <property type="nucleotide sequence ID" value="NZ_BAAAPP010000002.1"/>
</dbReference>
<evidence type="ECO:0000256" key="2">
    <source>
        <dbReference type="ARBA" id="ARBA00023125"/>
    </source>
</evidence>
<dbReference type="EMBL" id="JACBZI010000001">
    <property type="protein sequence ID" value="NYI08601.1"/>
    <property type="molecule type" value="Genomic_DNA"/>
</dbReference>
<dbReference type="InterPro" id="IPR001647">
    <property type="entry name" value="HTH_TetR"/>
</dbReference>
<dbReference type="PANTHER" id="PTHR30055:SF234">
    <property type="entry name" value="HTH-TYPE TRANSCRIPTIONAL REGULATOR BETI"/>
    <property type="match status" value="1"/>
</dbReference>
<evidence type="ECO:0000256" key="1">
    <source>
        <dbReference type="ARBA" id="ARBA00023015"/>
    </source>
</evidence>
<name>A0A7Y9YAH9_9ACTN</name>
<evidence type="ECO:0000313" key="6">
    <source>
        <dbReference type="EMBL" id="NYI08601.1"/>
    </source>
</evidence>
<dbReference type="PANTHER" id="PTHR30055">
    <property type="entry name" value="HTH-TYPE TRANSCRIPTIONAL REGULATOR RUTR"/>
    <property type="match status" value="1"/>
</dbReference>
<dbReference type="Pfam" id="PF00440">
    <property type="entry name" value="TetR_N"/>
    <property type="match status" value="1"/>
</dbReference>
<evidence type="ECO:0000256" key="3">
    <source>
        <dbReference type="ARBA" id="ARBA00023163"/>
    </source>
</evidence>
<evidence type="ECO:0000259" key="5">
    <source>
        <dbReference type="PROSITE" id="PS50977"/>
    </source>
</evidence>
<dbReference type="Gene3D" id="1.10.357.10">
    <property type="entry name" value="Tetracycline Repressor, domain 2"/>
    <property type="match status" value="1"/>
</dbReference>
<accession>A0A7Y9YAH9</accession>
<dbReference type="GO" id="GO:0000976">
    <property type="term" value="F:transcription cis-regulatory region binding"/>
    <property type="evidence" value="ECO:0007669"/>
    <property type="project" value="TreeGrafter"/>
</dbReference>
<dbReference type="SUPFAM" id="SSF46689">
    <property type="entry name" value="Homeodomain-like"/>
    <property type="match status" value="1"/>
</dbReference>
<dbReference type="GO" id="GO:0003700">
    <property type="term" value="F:DNA-binding transcription factor activity"/>
    <property type="evidence" value="ECO:0007669"/>
    <property type="project" value="TreeGrafter"/>
</dbReference>
<proteinExistence type="predicted"/>
<feature type="DNA-binding region" description="H-T-H motif" evidence="4">
    <location>
        <begin position="61"/>
        <end position="80"/>
    </location>
</feature>
<comment type="caution">
    <text evidence="6">The sequence shown here is derived from an EMBL/GenBank/DDBJ whole genome shotgun (WGS) entry which is preliminary data.</text>
</comment>
<reference evidence="6 7" key="1">
    <citation type="submission" date="2020-07" db="EMBL/GenBank/DDBJ databases">
        <title>Sequencing the genomes of 1000 actinobacteria strains.</title>
        <authorList>
            <person name="Klenk H.-P."/>
        </authorList>
    </citation>
    <scope>NUCLEOTIDE SEQUENCE [LARGE SCALE GENOMIC DNA]</scope>
    <source>
        <strain evidence="6 7">DSM 18248</strain>
    </source>
</reference>
<protein>
    <submittedName>
        <fullName evidence="6">AcrR family transcriptional regulator</fullName>
    </submittedName>
</protein>
<dbReference type="AlphaFoldDB" id="A0A7Y9YAH9"/>
<keyword evidence="2 4" id="KW-0238">DNA-binding</keyword>
<gene>
    <name evidence="6" type="ORF">BKA05_000116</name>
</gene>